<dbReference type="RefSeq" id="XP_025355948.1">
    <property type="nucleotide sequence ID" value="XM_025498788.1"/>
</dbReference>
<gene>
    <name evidence="2" type="ORF">FA14DRAFT_160702</name>
</gene>
<proteinExistence type="predicted"/>
<dbReference type="Proteomes" id="UP000245771">
    <property type="component" value="Unassembled WGS sequence"/>
</dbReference>
<evidence type="ECO:0000313" key="3">
    <source>
        <dbReference type="Proteomes" id="UP000245771"/>
    </source>
</evidence>
<name>A0A316VDM5_9BASI</name>
<protein>
    <recommendedName>
        <fullName evidence="4">CipC-like antibiotic response protein</fullName>
    </recommendedName>
</protein>
<dbReference type="Pfam" id="PF12585">
    <property type="entry name" value="DUF3759"/>
    <property type="match status" value="1"/>
</dbReference>
<keyword evidence="3" id="KW-1185">Reference proteome</keyword>
<dbReference type="STRING" id="1280837.A0A316VDM5"/>
<feature type="compositionally biased region" description="Basic and acidic residues" evidence="1">
    <location>
        <begin position="1"/>
        <end position="10"/>
    </location>
</feature>
<sequence length="98" mass="11194">MGFFDSDSHQEVYNGQPHEGKWSHELVGGAAGFAAMREYEKYEERNGKPENHQMAKELLAGFAGAEVDKLFETKGLNFLDRERAKRHAQEEAQANFNY</sequence>
<organism evidence="2 3">
    <name type="scientific">Meira miltonrushii</name>
    <dbReference type="NCBI Taxonomy" id="1280837"/>
    <lineage>
        <taxon>Eukaryota</taxon>
        <taxon>Fungi</taxon>
        <taxon>Dikarya</taxon>
        <taxon>Basidiomycota</taxon>
        <taxon>Ustilaginomycotina</taxon>
        <taxon>Exobasidiomycetes</taxon>
        <taxon>Exobasidiales</taxon>
        <taxon>Brachybasidiaceae</taxon>
        <taxon>Meira</taxon>
    </lineage>
</organism>
<dbReference type="PANTHER" id="PTHR37450">
    <property type="entry name" value="CIPC PROTEIN"/>
    <property type="match status" value="1"/>
</dbReference>
<accession>A0A316VDM5</accession>
<dbReference type="EMBL" id="KZ819603">
    <property type="protein sequence ID" value="PWN35646.1"/>
    <property type="molecule type" value="Genomic_DNA"/>
</dbReference>
<dbReference type="InParanoid" id="A0A316VDM5"/>
<evidence type="ECO:0000256" key="1">
    <source>
        <dbReference type="SAM" id="MobiDB-lite"/>
    </source>
</evidence>
<dbReference type="InterPro" id="IPR022234">
    <property type="entry name" value="DUF3759"/>
</dbReference>
<dbReference type="AlphaFoldDB" id="A0A316VDM5"/>
<dbReference type="PANTHER" id="PTHR37450:SF1">
    <property type="entry name" value="CIPC PROTEIN"/>
    <property type="match status" value="1"/>
</dbReference>
<dbReference type="OrthoDB" id="9895617at2759"/>
<feature type="region of interest" description="Disordered" evidence="1">
    <location>
        <begin position="1"/>
        <end position="21"/>
    </location>
</feature>
<dbReference type="GeneID" id="37020569"/>
<evidence type="ECO:0008006" key="4">
    <source>
        <dbReference type="Google" id="ProtNLM"/>
    </source>
</evidence>
<reference evidence="2 3" key="1">
    <citation type="journal article" date="2018" name="Mol. Biol. Evol.">
        <title>Broad Genomic Sampling Reveals a Smut Pathogenic Ancestry of the Fungal Clade Ustilaginomycotina.</title>
        <authorList>
            <person name="Kijpornyongpan T."/>
            <person name="Mondo S.J."/>
            <person name="Barry K."/>
            <person name="Sandor L."/>
            <person name="Lee J."/>
            <person name="Lipzen A."/>
            <person name="Pangilinan J."/>
            <person name="LaButti K."/>
            <person name="Hainaut M."/>
            <person name="Henrissat B."/>
            <person name="Grigoriev I.V."/>
            <person name="Spatafora J.W."/>
            <person name="Aime M.C."/>
        </authorList>
    </citation>
    <scope>NUCLEOTIDE SEQUENCE [LARGE SCALE GENOMIC DNA]</scope>
    <source>
        <strain evidence="2 3">MCA 3882</strain>
    </source>
</reference>
<evidence type="ECO:0000313" key="2">
    <source>
        <dbReference type="EMBL" id="PWN35646.1"/>
    </source>
</evidence>